<dbReference type="EMBL" id="JABSTQ010011219">
    <property type="protein sequence ID" value="KAG0413939.1"/>
    <property type="molecule type" value="Genomic_DNA"/>
</dbReference>
<keyword evidence="2" id="KW-1185">Reference proteome</keyword>
<protein>
    <submittedName>
        <fullName evidence="1">Uncharacterized protein</fullName>
    </submittedName>
</protein>
<dbReference type="Proteomes" id="UP000805193">
    <property type="component" value="Unassembled WGS sequence"/>
</dbReference>
<evidence type="ECO:0000313" key="1">
    <source>
        <dbReference type="EMBL" id="KAG0413939.1"/>
    </source>
</evidence>
<comment type="caution">
    <text evidence="1">The sequence shown here is derived from an EMBL/GenBank/DDBJ whole genome shotgun (WGS) entry which is preliminary data.</text>
</comment>
<sequence>MTGGTTCCVPGCAHTTLSAKHVSWNRFPKDSHLRNIWVQRINRKGTTGRFSLWTPTSDSRICGIHFNETGRKKYEDKAPRFFPTRTLPKYVAACPKVPNMTCARKRQTLQPVPAYFLSELDLGQTMTLPASQEPAQPSSPLASAGVPNTYDVIASDHQYSITGSVDQALRDRIRQLEELASVNEKLRKDNDCLQKENEALRKKVAHLEEMYDKAEEVIDATIPFQSFTLAAVQQDPKKLAFYTGFDSLERFLAFYKFVQAGYEAHKESQGPQRRSTCLSMDDQLLLVLSRLRVGLLEQDLAYRFRVHISTVSRARPLRNSGSALITFDCTSLPFHVGLGSFTVWVQPFRRQTWVCDTCHCIEHCNAQCPNSTQANSATQRRQSPSSTSKEKPASPPAAPETSSRSASCLRSRRLTPARCSPQNPERLQTTSPPTAHKSQHQNRLGPPSQKQSSFCLAAPHYHHANMASAPTIVQWNCCLLTHKKADFIEKLHLHSSSDMAAAFALQEINGPSLLCHSTMDLLRTSRLVPPCLGFVPPCTFIDQSASLLSTPHRDLTELKLSLLNIPDTPTHIDQSSQQQDTCPDFTCACYPRRWRWQVAVDRLSGDHLPIILHYDFLSATPSHCRARCDTSFAKWDKFRAALSSVMELAGFSDIMQAIQSAKSATKRLAVPYDDPAPDELDRRIHLLDRYRRSRRPRQLLKTSHKLQKTISCYNSELASNCWTSLCSSISGNTHLSKVWRLLRSLLGDRKPRQFAAFVALREDVSPEELAERASDVFVPQPAQHDSGCYTRVHPVPKLIGMDSPFTLHELKAALDNANTRSAPGPQQRHRRATSEPPYGIQGNHTRRDQPGDSRLPKTQESLIAATCLIRPGSSRDD</sequence>
<proteinExistence type="predicted"/>
<organism evidence="1 2">
    <name type="scientific">Ixodes persulcatus</name>
    <name type="common">Taiga tick</name>
    <dbReference type="NCBI Taxonomy" id="34615"/>
    <lineage>
        <taxon>Eukaryota</taxon>
        <taxon>Metazoa</taxon>
        <taxon>Ecdysozoa</taxon>
        <taxon>Arthropoda</taxon>
        <taxon>Chelicerata</taxon>
        <taxon>Arachnida</taxon>
        <taxon>Acari</taxon>
        <taxon>Parasitiformes</taxon>
        <taxon>Ixodida</taxon>
        <taxon>Ixodoidea</taxon>
        <taxon>Ixodidae</taxon>
        <taxon>Ixodinae</taxon>
        <taxon>Ixodes</taxon>
    </lineage>
</organism>
<gene>
    <name evidence="1" type="ORF">HPB47_008908</name>
</gene>
<name>A0AC60P3X2_IXOPE</name>
<accession>A0AC60P3X2</accession>
<reference evidence="1 2" key="1">
    <citation type="journal article" date="2020" name="Cell">
        <title>Large-Scale Comparative Analyses of Tick Genomes Elucidate Their Genetic Diversity and Vector Capacities.</title>
        <authorList>
            <consortium name="Tick Genome and Microbiome Consortium (TIGMIC)"/>
            <person name="Jia N."/>
            <person name="Wang J."/>
            <person name="Shi W."/>
            <person name="Du L."/>
            <person name="Sun Y."/>
            <person name="Zhan W."/>
            <person name="Jiang J.F."/>
            <person name="Wang Q."/>
            <person name="Zhang B."/>
            <person name="Ji P."/>
            <person name="Bell-Sakyi L."/>
            <person name="Cui X.M."/>
            <person name="Yuan T.T."/>
            <person name="Jiang B.G."/>
            <person name="Yang W.F."/>
            <person name="Lam T.T."/>
            <person name="Chang Q.C."/>
            <person name="Ding S.J."/>
            <person name="Wang X.J."/>
            <person name="Zhu J.G."/>
            <person name="Ruan X.D."/>
            <person name="Zhao L."/>
            <person name="Wei J.T."/>
            <person name="Ye R.Z."/>
            <person name="Que T.C."/>
            <person name="Du C.H."/>
            <person name="Zhou Y.H."/>
            <person name="Cheng J.X."/>
            <person name="Dai P.F."/>
            <person name="Guo W.B."/>
            <person name="Han X.H."/>
            <person name="Huang E.J."/>
            <person name="Li L.F."/>
            <person name="Wei W."/>
            <person name="Gao Y.C."/>
            <person name="Liu J.Z."/>
            <person name="Shao H.Z."/>
            <person name="Wang X."/>
            <person name="Wang C.C."/>
            <person name="Yang T.C."/>
            <person name="Huo Q.B."/>
            <person name="Li W."/>
            <person name="Chen H.Y."/>
            <person name="Chen S.E."/>
            <person name="Zhou L.G."/>
            <person name="Ni X.B."/>
            <person name="Tian J.H."/>
            <person name="Sheng Y."/>
            <person name="Liu T."/>
            <person name="Pan Y.S."/>
            <person name="Xia L.Y."/>
            <person name="Li J."/>
            <person name="Zhao F."/>
            <person name="Cao W.C."/>
        </authorList>
    </citation>
    <scope>NUCLEOTIDE SEQUENCE [LARGE SCALE GENOMIC DNA]</scope>
    <source>
        <strain evidence="1">Iper-2018</strain>
    </source>
</reference>
<evidence type="ECO:0000313" key="2">
    <source>
        <dbReference type="Proteomes" id="UP000805193"/>
    </source>
</evidence>